<evidence type="ECO:0000313" key="1">
    <source>
        <dbReference type="EMBL" id="KHA73413.1"/>
    </source>
</evidence>
<dbReference type="AlphaFoldDB" id="A0A0A6DC60"/>
<organism evidence="1 2">
    <name type="scientific">Pseudomonas chlororaphis</name>
    <dbReference type="NCBI Taxonomy" id="587753"/>
    <lineage>
        <taxon>Bacteria</taxon>
        <taxon>Pseudomonadati</taxon>
        <taxon>Pseudomonadota</taxon>
        <taxon>Gammaproteobacteria</taxon>
        <taxon>Pseudomonadales</taxon>
        <taxon>Pseudomonadaceae</taxon>
        <taxon>Pseudomonas</taxon>
    </lineage>
</organism>
<gene>
    <name evidence="1" type="ORF">NZ35_09565</name>
</gene>
<reference evidence="1 2" key="1">
    <citation type="submission" date="2014-10" db="EMBL/GenBank/DDBJ databases">
        <title>Draft genome sequence of Pseudomonas chlororaphis EA105.</title>
        <authorList>
            <person name="McCully L.M."/>
            <person name="Bitzer A.S."/>
            <person name="Spence C."/>
            <person name="Bais H."/>
            <person name="Silby M.W."/>
        </authorList>
    </citation>
    <scope>NUCLEOTIDE SEQUENCE [LARGE SCALE GENOMIC DNA]</scope>
    <source>
        <strain evidence="1 2">EA105</strain>
    </source>
</reference>
<dbReference type="OrthoDB" id="7022071at2"/>
<dbReference type="Proteomes" id="UP000030564">
    <property type="component" value="Unassembled WGS sequence"/>
</dbReference>
<sequence length="308" mass="33887">MNDQVTLSEQRTAVNNPDERMNTIPVIKTIKNGNGEYIEPGGTSKSPHLIIDGIVAPVQKVELLRHSIPIGDPVIADGGGNVRFYLANQERGFHEYRLRSSENNVSAGYAVFVDVEEKASISYVTDPEGHLIESGGSTLHSSLSFVGRGVAGTKVKLLVNGKEEQELNVDDRSHWSALVESLVPGSHEFVARGENSQSDPWNILIRESTPISIQFVLGNENFQLIGNHEPTTDRSVTLVGTANPGETGCVVDYHGKLEPFTANQYGFYYVTIENLEANLAHTFRLRSDLYGNRLSEPWAIKVVSSKLR</sequence>
<dbReference type="PATRIC" id="fig|587753.9.peg.4906"/>
<name>A0A0A6DC60_9PSED</name>
<comment type="caution">
    <text evidence="1">The sequence shown here is derived from an EMBL/GenBank/DDBJ whole genome shotgun (WGS) entry which is preliminary data.</text>
</comment>
<protein>
    <submittedName>
        <fullName evidence="1">Uncharacterized protein</fullName>
    </submittedName>
</protein>
<proteinExistence type="predicted"/>
<dbReference type="EMBL" id="JSFK01000005">
    <property type="protein sequence ID" value="KHA73413.1"/>
    <property type="molecule type" value="Genomic_DNA"/>
</dbReference>
<accession>A0A0A6DC60</accession>
<evidence type="ECO:0000313" key="2">
    <source>
        <dbReference type="Proteomes" id="UP000030564"/>
    </source>
</evidence>